<dbReference type="InterPro" id="IPR018060">
    <property type="entry name" value="HTH_AraC"/>
</dbReference>
<dbReference type="Proteomes" id="UP001409291">
    <property type="component" value="Unassembled WGS sequence"/>
</dbReference>
<accession>A0ABV0BV08</accession>
<protein>
    <submittedName>
        <fullName evidence="3">AraC family transcriptional regulator</fullName>
    </submittedName>
</protein>
<dbReference type="PANTHER" id="PTHR11019">
    <property type="entry name" value="HTH-TYPE TRANSCRIPTIONAL REGULATOR NIMR"/>
    <property type="match status" value="1"/>
</dbReference>
<dbReference type="PROSITE" id="PS01124">
    <property type="entry name" value="HTH_ARAC_FAMILY_2"/>
    <property type="match status" value="1"/>
</dbReference>
<evidence type="ECO:0000313" key="3">
    <source>
        <dbReference type="EMBL" id="MEN5378629.1"/>
    </source>
</evidence>
<evidence type="ECO:0000313" key="4">
    <source>
        <dbReference type="Proteomes" id="UP001409291"/>
    </source>
</evidence>
<proteinExistence type="predicted"/>
<dbReference type="Gene3D" id="1.10.10.60">
    <property type="entry name" value="Homeodomain-like"/>
    <property type="match status" value="2"/>
</dbReference>
<dbReference type="SUPFAM" id="SSF51182">
    <property type="entry name" value="RmlC-like cupins"/>
    <property type="match status" value="1"/>
</dbReference>
<dbReference type="RefSeq" id="WP_168126667.1">
    <property type="nucleotide sequence ID" value="NZ_JBDJLH010000002.1"/>
</dbReference>
<feature type="domain" description="HTH araC/xylS-type" evidence="2">
    <location>
        <begin position="170"/>
        <end position="266"/>
    </location>
</feature>
<evidence type="ECO:0000256" key="1">
    <source>
        <dbReference type="ARBA" id="ARBA00023125"/>
    </source>
</evidence>
<dbReference type="Pfam" id="PF02311">
    <property type="entry name" value="AraC_binding"/>
    <property type="match status" value="1"/>
</dbReference>
<name>A0ABV0BV08_9SPHI</name>
<keyword evidence="4" id="KW-1185">Reference proteome</keyword>
<comment type="caution">
    <text evidence="3">The sequence shown here is derived from an EMBL/GenBank/DDBJ whole genome shotgun (WGS) entry which is preliminary data.</text>
</comment>
<dbReference type="InterPro" id="IPR003313">
    <property type="entry name" value="AraC-bd"/>
</dbReference>
<reference evidence="3 4" key="1">
    <citation type="submission" date="2024-04" db="EMBL/GenBank/DDBJ databases">
        <title>WGS of bacteria from Torrens River.</title>
        <authorList>
            <person name="Wyrsch E.R."/>
            <person name="Drigo B."/>
        </authorList>
    </citation>
    <scope>NUCLEOTIDE SEQUENCE [LARGE SCALE GENOMIC DNA]</scope>
    <source>
        <strain evidence="3 4">TWI391</strain>
    </source>
</reference>
<keyword evidence="1" id="KW-0238">DNA-binding</keyword>
<dbReference type="InterPro" id="IPR011051">
    <property type="entry name" value="RmlC_Cupin_sf"/>
</dbReference>
<dbReference type="PANTHER" id="PTHR11019:SF159">
    <property type="entry name" value="TRANSCRIPTIONAL REGULATOR-RELATED"/>
    <property type="match status" value="1"/>
</dbReference>
<dbReference type="Pfam" id="PF12833">
    <property type="entry name" value="HTH_18"/>
    <property type="match status" value="1"/>
</dbReference>
<dbReference type="EMBL" id="JBDJNQ010000007">
    <property type="protein sequence ID" value="MEN5378629.1"/>
    <property type="molecule type" value="Genomic_DNA"/>
</dbReference>
<organism evidence="3 4">
    <name type="scientific">Sphingobacterium kitahiroshimense</name>
    <dbReference type="NCBI Taxonomy" id="470446"/>
    <lineage>
        <taxon>Bacteria</taxon>
        <taxon>Pseudomonadati</taxon>
        <taxon>Bacteroidota</taxon>
        <taxon>Sphingobacteriia</taxon>
        <taxon>Sphingobacteriales</taxon>
        <taxon>Sphingobacteriaceae</taxon>
        <taxon>Sphingobacterium</taxon>
    </lineage>
</organism>
<gene>
    <name evidence="3" type="ORF">ABE541_15305</name>
</gene>
<dbReference type="SMART" id="SM00342">
    <property type="entry name" value="HTH_ARAC"/>
    <property type="match status" value="1"/>
</dbReference>
<dbReference type="Gene3D" id="2.60.120.10">
    <property type="entry name" value="Jelly Rolls"/>
    <property type="match status" value="1"/>
</dbReference>
<sequence length="266" mass="31216">MQNDRSKCGLTEQGKGIYVDLIPKDMYVWYEDNWQHDEHEHLHARSQLTFVEEGYQYFHLDRNIYLVPKNHVIWIPSGLKHRVVSEASQVKLMVVLFKSDLENSFFQDIHVFPAPAVLIEMLRYASKWNKLLTEDEEQAIFLKALQISLPNFCKESNYLQIPVPGDQRLLSVCNYINNHYTINLKIEELAAQSTLSIRTLQRLFKKETGITLKKYIQLIRVLKSIELIDTKQHTLSEIGFMVGYKSLAAFTASYYSIMRNHPNRKY</sequence>
<evidence type="ECO:0000259" key="2">
    <source>
        <dbReference type="PROSITE" id="PS01124"/>
    </source>
</evidence>
<dbReference type="InterPro" id="IPR014710">
    <property type="entry name" value="RmlC-like_jellyroll"/>
</dbReference>